<evidence type="ECO:0000256" key="1">
    <source>
        <dbReference type="ARBA" id="ARBA00004123"/>
    </source>
</evidence>
<feature type="compositionally biased region" description="Low complexity" evidence="5">
    <location>
        <begin position="218"/>
        <end position="233"/>
    </location>
</feature>
<feature type="compositionally biased region" description="Polar residues" evidence="5">
    <location>
        <begin position="142"/>
        <end position="162"/>
    </location>
</feature>
<dbReference type="GO" id="GO:0000981">
    <property type="term" value="F:DNA-binding transcription factor activity, RNA polymerase II-specific"/>
    <property type="evidence" value="ECO:0007669"/>
    <property type="project" value="TreeGrafter"/>
</dbReference>
<evidence type="ECO:0000259" key="6">
    <source>
        <dbReference type="PROSITE" id="PS50888"/>
    </source>
</evidence>
<feature type="compositionally biased region" description="Basic and acidic residues" evidence="5">
    <location>
        <begin position="278"/>
        <end position="287"/>
    </location>
</feature>
<dbReference type="Proteomes" id="UP001309876">
    <property type="component" value="Unassembled WGS sequence"/>
</dbReference>
<dbReference type="PROSITE" id="PS50888">
    <property type="entry name" value="BHLH"/>
    <property type="match status" value="1"/>
</dbReference>
<dbReference type="InterPro" id="IPR051732">
    <property type="entry name" value="USF"/>
</dbReference>
<feature type="compositionally biased region" description="Polar residues" evidence="5">
    <location>
        <begin position="458"/>
        <end position="471"/>
    </location>
</feature>
<keyword evidence="3" id="KW-0804">Transcription</keyword>
<organism evidence="7 8">
    <name type="scientific">Lithohypha guttulata</name>
    <dbReference type="NCBI Taxonomy" id="1690604"/>
    <lineage>
        <taxon>Eukaryota</taxon>
        <taxon>Fungi</taxon>
        <taxon>Dikarya</taxon>
        <taxon>Ascomycota</taxon>
        <taxon>Pezizomycotina</taxon>
        <taxon>Eurotiomycetes</taxon>
        <taxon>Chaetothyriomycetidae</taxon>
        <taxon>Chaetothyriales</taxon>
        <taxon>Trichomeriaceae</taxon>
        <taxon>Lithohypha</taxon>
    </lineage>
</organism>
<evidence type="ECO:0000256" key="5">
    <source>
        <dbReference type="SAM" id="MobiDB-lite"/>
    </source>
</evidence>
<dbReference type="GO" id="GO:0000978">
    <property type="term" value="F:RNA polymerase II cis-regulatory region sequence-specific DNA binding"/>
    <property type="evidence" value="ECO:0007669"/>
    <property type="project" value="TreeGrafter"/>
</dbReference>
<evidence type="ECO:0000313" key="7">
    <source>
        <dbReference type="EMBL" id="KAK5091124.1"/>
    </source>
</evidence>
<evidence type="ECO:0000256" key="4">
    <source>
        <dbReference type="ARBA" id="ARBA00023242"/>
    </source>
</evidence>
<sequence length="516" mass="55982">MPYIKSEPDEFDTLSNGYNNFDSNHDFAGFQQTFSGGIDPSELSMGNGSFNQGYNYGGQNMSGSFMTGGSGFINDDELLDGIAPDYTGLQSNGVRGISNNQGQMNGVYSHTPDGAPIQSPFVGGFDYSQFRPMNSIMPQHMSPHQGTSFLNKRPSMQAQGRKSSAEQRHSMTPRTPAMAGLHIGTPESNGIQNGRAIRAPNGSSRHQKTMSGQFDSTPGSGHSLLDSPLSSPSNLAHHAGISETIHNKHASLPNKVEGTHSAESQEAKKRRRRASHNAVERRRRDNINERIHDLSQLVPGHRLDDDRVKKQLASNGPLSPTMGPTSMSPPNAATSLLAGASGRRAASTAGNITLGLPIEEKEKGPNKGDILNGSVAWTRDLMWALYNKYIQEEELANYITQLGGQWPFQVSEDDKRMRTEVMDAVERNDPSSFSYSRYDGSGLRVPKHTTIGGDRIQHNSGNSLSPQSNLELSPGFHSGGSGTNSGNNPVQPQFWHSAGHAGMSFKEEDELMELNS</sequence>
<name>A0AAN7TDT3_9EURO</name>
<keyword evidence="8" id="KW-1185">Reference proteome</keyword>
<keyword evidence="2" id="KW-0805">Transcription regulation</keyword>
<feature type="region of interest" description="Disordered" evidence="5">
    <location>
        <begin position="428"/>
        <end position="502"/>
    </location>
</feature>
<keyword evidence="4" id="KW-0539">Nucleus</keyword>
<evidence type="ECO:0000313" key="8">
    <source>
        <dbReference type="Proteomes" id="UP001309876"/>
    </source>
</evidence>
<gene>
    <name evidence="7" type="ORF">LTR05_001304</name>
</gene>
<feature type="region of interest" description="Disordered" evidence="5">
    <location>
        <begin position="250"/>
        <end position="287"/>
    </location>
</feature>
<feature type="compositionally biased region" description="Basic and acidic residues" evidence="5">
    <location>
        <begin position="257"/>
        <end position="267"/>
    </location>
</feature>
<dbReference type="SMART" id="SM00353">
    <property type="entry name" value="HLH"/>
    <property type="match status" value="1"/>
</dbReference>
<feature type="domain" description="BHLH" evidence="6">
    <location>
        <begin position="271"/>
        <end position="381"/>
    </location>
</feature>
<evidence type="ECO:0000256" key="3">
    <source>
        <dbReference type="ARBA" id="ARBA00023163"/>
    </source>
</evidence>
<accession>A0AAN7TDT3</accession>
<dbReference type="PANTHER" id="PTHR46117">
    <property type="entry name" value="FI24210P1"/>
    <property type="match status" value="1"/>
</dbReference>
<dbReference type="SUPFAM" id="SSF47459">
    <property type="entry name" value="HLH, helix-loop-helix DNA-binding domain"/>
    <property type="match status" value="1"/>
</dbReference>
<dbReference type="PANTHER" id="PTHR46117:SF3">
    <property type="entry name" value="FI24210P1"/>
    <property type="match status" value="1"/>
</dbReference>
<dbReference type="EMBL" id="JAVRRJ010000001">
    <property type="protein sequence ID" value="KAK5091124.1"/>
    <property type="molecule type" value="Genomic_DNA"/>
</dbReference>
<dbReference type="Gene3D" id="4.10.280.10">
    <property type="entry name" value="Helix-loop-helix DNA-binding domain"/>
    <property type="match status" value="1"/>
</dbReference>
<protein>
    <recommendedName>
        <fullName evidence="6">BHLH domain-containing protein</fullName>
    </recommendedName>
</protein>
<comment type="caution">
    <text evidence="7">The sequence shown here is derived from an EMBL/GenBank/DDBJ whole genome shotgun (WGS) entry which is preliminary data.</text>
</comment>
<dbReference type="InterPro" id="IPR011598">
    <property type="entry name" value="bHLH_dom"/>
</dbReference>
<feature type="compositionally biased region" description="Polar residues" evidence="5">
    <location>
        <begin position="201"/>
        <end position="217"/>
    </location>
</feature>
<dbReference type="Pfam" id="PF00010">
    <property type="entry name" value="HLH"/>
    <property type="match status" value="1"/>
</dbReference>
<reference evidence="7 8" key="1">
    <citation type="submission" date="2023-08" db="EMBL/GenBank/DDBJ databases">
        <title>Black Yeasts Isolated from many extreme environments.</title>
        <authorList>
            <person name="Coleine C."/>
            <person name="Stajich J.E."/>
            <person name="Selbmann L."/>
        </authorList>
    </citation>
    <scope>NUCLEOTIDE SEQUENCE [LARGE SCALE GENOMIC DNA]</scope>
    <source>
        <strain evidence="7 8">CCFEE 5910</strain>
    </source>
</reference>
<feature type="region of interest" description="Disordered" evidence="5">
    <location>
        <begin position="141"/>
        <end position="236"/>
    </location>
</feature>
<dbReference type="GO" id="GO:0005634">
    <property type="term" value="C:nucleus"/>
    <property type="evidence" value="ECO:0007669"/>
    <property type="project" value="UniProtKB-SubCell"/>
</dbReference>
<dbReference type="GO" id="GO:0046983">
    <property type="term" value="F:protein dimerization activity"/>
    <property type="evidence" value="ECO:0007669"/>
    <property type="project" value="InterPro"/>
</dbReference>
<dbReference type="AlphaFoldDB" id="A0AAN7TDT3"/>
<dbReference type="CDD" id="cd11387">
    <property type="entry name" value="bHLHzip_USF_MITF"/>
    <property type="match status" value="1"/>
</dbReference>
<proteinExistence type="predicted"/>
<dbReference type="InterPro" id="IPR036638">
    <property type="entry name" value="HLH_DNA-bd_sf"/>
</dbReference>
<evidence type="ECO:0000256" key="2">
    <source>
        <dbReference type="ARBA" id="ARBA00023015"/>
    </source>
</evidence>
<comment type="subcellular location">
    <subcellularLocation>
        <location evidence="1">Nucleus</location>
    </subcellularLocation>
</comment>